<dbReference type="AlphaFoldDB" id="A0A6A5UM67"/>
<gene>
    <name evidence="1" type="ORF">BU23DRAFT_575309</name>
</gene>
<sequence length="105" mass="11296">MARGLRLSAALTGTPNALSICFQGISVHPGLPRRILQALDLLILASELQAATPPVWDPDLVRSYQRRPREDTGVSVLAPWPLARATSPYGVAMQGTHEASNPVFP</sequence>
<evidence type="ECO:0000313" key="2">
    <source>
        <dbReference type="Proteomes" id="UP000800036"/>
    </source>
</evidence>
<keyword evidence="2" id="KW-1185">Reference proteome</keyword>
<dbReference type="Proteomes" id="UP000800036">
    <property type="component" value="Unassembled WGS sequence"/>
</dbReference>
<accession>A0A6A5UM67</accession>
<reference evidence="1" key="1">
    <citation type="journal article" date="2020" name="Stud. Mycol.">
        <title>101 Dothideomycetes genomes: a test case for predicting lifestyles and emergence of pathogens.</title>
        <authorList>
            <person name="Haridas S."/>
            <person name="Albert R."/>
            <person name="Binder M."/>
            <person name="Bloem J."/>
            <person name="Labutti K."/>
            <person name="Salamov A."/>
            <person name="Andreopoulos B."/>
            <person name="Baker S."/>
            <person name="Barry K."/>
            <person name="Bills G."/>
            <person name="Bluhm B."/>
            <person name="Cannon C."/>
            <person name="Castanera R."/>
            <person name="Culley D."/>
            <person name="Daum C."/>
            <person name="Ezra D."/>
            <person name="Gonzalez J."/>
            <person name="Henrissat B."/>
            <person name="Kuo A."/>
            <person name="Liang C."/>
            <person name="Lipzen A."/>
            <person name="Lutzoni F."/>
            <person name="Magnuson J."/>
            <person name="Mondo S."/>
            <person name="Nolan M."/>
            <person name="Ohm R."/>
            <person name="Pangilinan J."/>
            <person name="Park H.-J."/>
            <person name="Ramirez L."/>
            <person name="Alfaro M."/>
            <person name="Sun H."/>
            <person name="Tritt A."/>
            <person name="Yoshinaga Y."/>
            <person name="Zwiers L.-H."/>
            <person name="Turgeon B."/>
            <person name="Goodwin S."/>
            <person name="Spatafora J."/>
            <person name="Crous P."/>
            <person name="Grigoriev I."/>
        </authorList>
    </citation>
    <scope>NUCLEOTIDE SEQUENCE</scope>
    <source>
        <strain evidence="1">CBS 107.79</strain>
    </source>
</reference>
<proteinExistence type="predicted"/>
<organism evidence="1 2">
    <name type="scientific">Bimuria novae-zelandiae CBS 107.79</name>
    <dbReference type="NCBI Taxonomy" id="1447943"/>
    <lineage>
        <taxon>Eukaryota</taxon>
        <taxon>Fungi</taxon>
        <taxon>Dikarya</taxon>
        <taxon>Ascomycota</taxon>
        <taxon>Pezizomycotina</taxon>
        <taxon>Dothideomycetes</taxon>
        <taxon>Pleosporomycetidae</taxon>
        <taxon>Pleosporales</taxon>
        <taxon>Massarineae</taxon>
        <taxon>Didymosphaeriaceae</taxon>
        <taxon>Bimuria</taxon>
    </lineage>
</organism>
<protein>
    <submittedName>
        <fullName evidence="1">Uncharacterized protein</fullName>
    </submittedName>
</protein>
<dbReference type="EMBL" id="ML976774">
    <property type="protein sequence ID" value="KAF1964892.1"/>
    <property type="molecule type" value="Genomic_DNA"/>
</dbReference>
<name>A0A6A5UM67_9PLEO</name>
<evidence type="ECO:0000313" key="1">
    <source>
        <dbReference type="EMBL" id="KAF1964892.1"/>
    </source>
</evidence>